<organism evidence="1 2">
    <name type="scientific">Gryllus longicercus</name>
    <dbReference type="NCBI Taxonomy" id="2509291"/>
    <lineage>
        <taxon>Eukaryota</taxon>
        <taxon>Metazoa</taxon>
        <taxon>Ecdysozoa</taxon>
        <taxon>Arthropoda</taxon>
        <taxon>Hexapoda</taxon>
        <taxon>Insecta</taxon>
        <taxon>Pterygota</taxon>
        <taxon>Neoptera</taxon>
        <taxon>Polyneoptera</taxon>
        <taxon>Orthoptera</taxon>
        <taxon>Ensifera</taxon>
        <taxon>Gryllidea</taxon>
        <taxon>Grylloidea</taxon>
        <taxon>Gryllidae</taxon>
        <taxon>Gryllinae</taxon>
        <taxon>Gryllus</taxon>
    </lineage>
</organism>
<dbReference type="GO" id="GO:0042254">
    <property type="term" value="P:ribosome biogenesis"/>
    <property type="evidence" value="ECO:0007669"/>
    <property type="project" value="InterPro"/>
</dbReference>
<proteinExistence type="predicted"/>
<dbReference type="Pfam" id="PF15679">
    <property type="entry name" value="DUF4665"/>
    <property type="match status" value="1"/>
</dbReference>
<dbReference type="GO" id="GO:0005730">
    <property type="term" value="C:nucleolus"/>
    <property type="evidence" value="ECO:0007669"/>
    <property type="project" value="TreeGrafter"/>
</dbReference>
<evidence type="ECO:0000313" key="2">
    <source>
        <dbReference type="Proteomes" id="UP001378592"/>
    </source>
</evidence>
<dbReference type="EMBL" id="JAZDUA010000030">
    <property type="protein sequence ID" value="KAK7872091.1"/>
    <property type="molecule type" value="Genomic_DNA"/>
</dbReference>
<name>A0AAN9VY50_9ORTH</name>
<evidence type="ECO:0000313" key="1">
    <source>
        <dbReference type="EMBL" id="KAK7872091.1"/>
    </source>
</evidence>
<comment type="caution">
    <text evidence="1">The sequence shown here is derived from an EMBL/GenBank/DDBJ whole genome shotgun (WGS) entry which is preliminary data.</text>
</comment>
<accession>A0AAN9VY50</accession>
<gene>
    <name evidence="1" type="ORF">R5R35_004573</name>
</gene>
<keyword evidence="2" id="KW-1185">Reference proteome</keyword>
<dbReference type="InterPro" id="IPR031389">
    <property type="entry name" value="RBIS"/>
</dbReference>
<sequence length="97" mass="10945">MGKKNNSNTKKVFKVAGSKALKAKKKAKAVQGQLKKVAEMNRKKIAQVDKQLSDIHDELRHGSRKETNKIKKVIQNKKSNTSNIEISAMDKLDQLKM</sequence>
<reference evidence="1 2" key="1">
    <citation type="submission" date="2024-03" db="EMBL/GenBank/DDBJ databases">
        <title>The genome assembly and annotation of the cricket Gryllus longicercus Weissman &amp; Gray.</title>
        <authorList>
            <person name="Szrajer S."/>
            <person name="Gray D."/>
            <person name="Ylla G."/>
        </authorList>
    </citation>
    <scope>NUCLEOTIDE SEQUENCE [LARGE SCALE GENOMIC DNA]</scope>
    <source>
        <strain evidence="1">DAG 2021-001</strain>
        <tissue evidence="1">Whole body minus gut</tissue>
    </source>
</reference>
<dbReference type="PANTHER" id="PTHR35544:SF4">
    <property type="entry name" value="RIBOSOMAL BIOGENESIS FACTOR"/>
    <property type="match status" value="1"/>
</dbReference>
<protein>
    <submittedName>
        <fullName evidence="1">Uncharacterized protein</fullName>
    </submittedName>
</protein>
<dbReference type="PANTHER" id="PTHR35544">
    <property type="entry name" value="RIBOSOMAL BIOGENESIS FACTOR"/>
    <property type="match status" value="1"/>
</dbReference>
<dbReference type="AlphaFoldDB" id="A0AAN9VY50"/>
<dbReference type="Proteomes" id="UP001378592">
    <property type="component" value="Unassembled WGS sequence"/>
</dbReference>